<gene>
    <name evidence="2" type="ORF">P171DRAFT_519778</name>
</gene>
<evidence type="ECO:0000256" key="1">
    <source>
        <dbReference type="SAM" id="SignalP"/>
    </source>
</evidence>
<dbReference type="AlphaFoldDB" id="A0A9P4UDJ1"/>
<dbReference type="Proteomes" id="UP000799764">
    <property type="component" value="Unassembled WGS sequence"/>
</dbReference>
<evidence type="ECO:0000313" key="3">
    <source>
        <dbReference type="Proteomes" id="UP000799764"/>
    </source>
</evidence>
<name>A0A9P4UDJ1_9PLEO</name>
<reference evidence="2" key="1">
    <citation type="journal article" date="2020" name="Stud. Mycol.">
        <title>101 Dothideomycetes genomes: a test case for predicting lifestyles and emergence of pathogens.</title>
        <authorList>
            <person name="Haridas S."/>
            <person name="Albert R."/>
            <person name="Binder M."/>
            <person name="Bloem J."/>
            <person name="Labutti K."/>
            <person name="Salamov A."/>
            <person name="Andreopoulos B."/>
            <person name="Baker S."/>
            <person name="Barry K."/>
            <person name="Bills G."/>
            <person name="Bluhm B."/>
            <person name="Cannon C."/>
            <person name="Castanera R."/>
            <person name="Culley D."/>
            <person name="Daum C."/>
            <person name="Ezra D."/>
            <person name="Gonzalez J."/>
            <person name="Henrissat B."/>
            <person name="Kuo A."/>
            <person name="Liang C."/>
            <person name="Lipzen A."/>
            <person name="Lutzoni F."/>
            <person name="Magnuson J."/>
            <person name="Mondo S."/>
            <person name="Nolan M."/>
            <person name="Ohm R."/>
            <person name="Pangilinan J."/>
            <person name="Park H.-J."/>
            <person name="Ramirez L."/>
            <person name="Alfaro M."/>
            <person name="Sun H."/>
            <person name="Tritt A."/>
            <person name="Yoshinaga Y."/>
            <person name="Zwiers L.-H."/>
            <person name="Turgeon B."/>
            <person name="Goodwin S."/>
            <person name="Spatafora J."/>
            <person name="Crous P."/>
            <person name="Grigoriev I."/>
        </authorList>
    </citation>
    <scope>NUCLEOTIDE SEQUENCE</scope>
    <source>
        <strain evidence="2">CBS 690.94</strain>
    </source>
</reference>
<dbReference type="OrthoDB" id="5365129at2759"/>
<feature type="chain" id="PRO_5040396037" evidence="1">
    <location>
        <begin position="29"/>
        <end position="381"/>
    </location>
</feature>
<protein>
    <submittedName>
        <fullName evidence="2">Uncharacterized protein</fullName>
    </submittedName>
</protein>
<sequence>MAASLILGAAGLAVTVLDIASFLQSLGGTPDPLKQTQVTLVIGNAPNSEGSIPDIYVKGPSGFQLAHSSDKSFFKDGHLEGSQPKTFIIDNDPGIDFYTQTNQPQYVSVVMTQGDAICLSAVIANGNGATYTWKGDMGAQCGAEWYESDFAIGNSNVPPKCVWLDSDHSNNIVASAVSMHMTDFAGPLLGQYQEKDEAGDNIGDARLCKNSARMTFYHEFEYGNWKSFREPLNFNESGAFEDPDLGIDRQKRAYPDGTELPWENVAKEKRSYPRNLSQKRNMNHQPDHLTISYLPSHSARRLCESETSRGADFLAVHGKEKLFCDMTRKHLFDVCDETHTQACFDMDKQEMRDVGVKIRRRDMSFGDVVPKKNYKTHSEWK</sequence>
<keyword evidence="1" id="KW-0732">Signal</keyword>
<dbReference type="EMBL" id="MU001498">
    <property type="protein sequence ID" value="KAF2446210.1"/>
    <property type="molecule type" value="Genomic_DNA"/>
</dbReference>
<comment type="caution">
    <text evidence="2">The sequence shown here is derived from an EMBL/GenBank/DDBJ whole genome shotgun (WGS) entry which is preliminary data.</text>
</comment>
<accession>A0A9P4UDJ1</accession>
<evidence type="ECO:0000313" key="2">
    <source>
        <dbReference type="EMBL" id="KAF2446210.1"/>
    </source>
</evidence>
<organism evidence="2 3">
    <name type="scientific">Karstenula rhodostoma CBS 690.94</name>
    <dbReference type="NCBI Taxonomy" id="1392251"/>
    <lineage>
        <taxon>Eukaryota</taxon>
        <taxon>Fungi</taxon>
        <taxon>Dikarya</taxon>
        <taxon>Ascomycota</taxon>
        <taxon>Pezizomycotina</taxon>
        <taxon>Dothideomycetes</taxon>
        <taxon>Pleosporomycetidae</taxon>
        <taxon>Pleosporales</taxon>
        <taxon>Massarineae</taxon>
        <taxon>Didymosphaeriaceae</taxon>
        <taxon>Karstenula</taxon>
    </lineage>
</organism>
<feature type="signal peptide" evidence="1">
    <location>
        <begin position="1"/>
        <end position="28"/>
    </location>
</feature>
<proteinExistence type="predicted"/>
<keyword evidence="3" id="KW-1185">Reference proteome</keyword>